<dbReference type="InterPro" id="IPR057744">
    <property type="entry name" value="OTAase-like"/>
</dbReference>
<comment type="caution">
    <text evidence="3">The sequence shown here is derived from an EMBL/GenBank/DDBJ whole genome shotgun (WGS) entry which is preliminary data.</text>
</comment>
<evidence type="ECO:0000313" key="3">
    <source>
        <dbReference type="EMBL" id="TRX39008.1"/>
    </source>
</evidence>
<dbReference type="InterPro" id="IPR011059">
    <property type="entry name" value="Metal-dep_hydrolase_composite"/>
</dbReference>
<organism evidence="3 4">
    <name type="scientific">Flavobacterium restrictum</name>
    <dbReference type="NCBI Taxonomy" id="2594428"/>
    <lineage>
        <taxon>Bacteria</taxon>
        <taxon>Pseudomonadati</taxon>
        <taxon>Bacteroidota</taxon>
        <taxon>Flavobacteriia</taxon>
        <taxon>Flavobacteriales</taxon>
        <taxon>Flavobacteriaceae</taxon>
        <taxon>Flavobacterium</taxon>
    </lineage>
</organism>
<dbReference type="GO" id="GO:0016810">
    <property type="term" value="F:hydrolase activity, acting on carbon-nitrogen (but not peptide) bonds"/>
    <property type="evidence" value="ECO:0007669"/>
    <property type="project" value="InterPro"/>
</dbReference>
<keyword evidence="3" id="KW-0378">Hydrolase</keyword>
<evidence type="ECO:0000313" key="4">
    <source>
        <dbReference type="Proteomes" id="UP000316371"/>
    </source>
</evidence>
<dbReference type="OrthoDB" id="9797498at2"/>
<dbReference type="AlphaFoldDB" id="A0A553E1T2"/>
<dbReference type="InterPro" id="IPR006680">
    <property type="entry name" value="Amidohydro-rel"/>
</dbReference>
<dbReference type="SUPFAM" id="SSF51338">
    <property type="entry name" value="Composite domain of metallo-dependent hydrolases"/>
    <property type="match status" value="2"/>
</dbReference>
<dbReference type="SUPFAM" id="SSF51556">
    <property type="entry name" value="Metallo-dependent hydrolases"/>
    <property type="match status" value="1"/>
</dbReference>
<dbReference type="InterPro" id="IPR032466">
    <property type="entry name" value="Metal_Hydrolase"/>
</dbReference>
<evidence type="ECO:0000256" key="1">
    <source>
        <dbReference type="SAM" id="SignalP"/>
    </source>
</evidence>
<protein>
    <submittedName>
        <fullName evidence="3">Amidohydrolase family protein</fullName>
    </submittedName>
</protein>
<sequence length="438" mass="47735">MKKQLLLFATFLVFLNVKAQTAILIENVSIFNGKENKITIGDVLINDNKIVKIATTPIKSNVLGLKTINGKGKFLIPGLIDNHVHLSINTMGQMELLDPKLTEAKMDSLTRIEGKNMLLRGFTAVRDLGGPVFNVKKDIDAGKVIGPRIYPSGAMISQTSGHGDSRLPNEKSKHYGGQVSRGELMGVNYIADGVPEVLNATRENLRAGATQIKVMAGGGAATAYDPLDVTQYSLEELKAAVGAAEDWGTYVTVHAYTARAVRRSIEAGVKVIEHGQLLDEETIQLMADKGIYLSLQVLDPAPEKAPETTKIKKQKVVDGTDFAFQMAKKYQVKLAWGTDYLFDPKQSANQNTDILKLKKWFSPFEILKLVTYDNAKVLALSGERNPYQAGALGVIEEGAYADMILVNGNPLQNIDLVGDPAKNFLVIIKNGVVVKNTL</sequence>
<dbReference type="Gene3D" id="3.20.20.140">
    <property type="entry name" value="Metal-dependent hydrolases"/>
    <property type="match status" value="1"/>
</dbReference>
<dbReference type="Gene3D" id="2.30.40.10">
    <property type="entry name" value="Urease, subunit C, domain 1"/>
    <property type="match status" value="1"/>
</dbReference>
<accession>A0A553E1T2</accession>
<dbReference type="PANTHER" id="PTHR43135">
    <property type="entry name" value="ALPHA-D-RIBOSE 1-METHYLPHOSPHONATE 5-TRIPHOSPHATE DIPHOSPHATASE"/>
    <property type="match status" value="1"/>
</dbReference>
<dbReference type="Pfam" id="PF01979">
    <property type="entry name" value="Amidohydro_1"/>
    <property type="match status" value="1"/>
</dbReference>
<dbReference type="RefSeq" id="WP_144256694.1">
    <property type="nucleotide sequence ID" value="NZ_VJZT01000010.1"/>
</dbReference>
<name>A0A553E1T2_9FLAO</name>
<dbReference type="EMBL" id="VJZT01000010">
    <property type="protein sequence ID" value="TRX39008.1"/>
    <property type="molecule type" value="Genomic_DNA"/>
</dbReference>
<keyword evidence="1" id="KW-0732">Signal</keyword>
<feature type="chain" id="PRO_5021865268" evidence="1">
    <location>
        <begin position="20"/>
        <end position="438"/>
    </location>
</feature>
<dbReference type="CDD" id="cd01299">
    <property type="entry name" value="Met_dep_hydrolase_A"/>
    <property type="match status" value="1"/>
</dbReference>
<gene>
    <name evidence="3" type="ORF">FNW21_10475</name>
</gene>
<dbReference type="InterPro" id="IPR051781">
    <property type="entry name" value="Metallo-dep_Hydrolase"/>
</dbReference>
<keyword evidence="4" id="KW-1185">Reference proteome</keyword>
<reference evidence="3 4" key="1">
    <citation type="submission" date="2019-07" db="EMBL/GenBank/DDBJ databases">
        <title>Novel species of Flavobacterium.</title>
        <authorList>
            <person name="Liu Q."/>
            <person name="Xin Y.-H."/>
        </authorList>
    </citation>
    <scope>NUCLEOTIDE SEQUENCE [LARGE SCALE GENOMIC DNA]</scope>
    <source>
        <strain evidence="3 4">LB1R34</strain>
    </source>
</reference>
<dbReference type="Proteomes" id="UP000316371">
    <property type="component" value="Unassembled WGS sequence"/>
</dbReference>
<evidence type="ECO:0000259" key="2">
    <source>
        <dbReference type="Pfam" id="PF01979"/>
    </source>
</evidence>
<dbReference type="PANTHER" id="PTHR43135:SF3">
    <property type="entry name" value="ALPHA-D-RIBOSE 1-METHYLPHOSPHONATE 5-TRIPHOSPHATE DIPHOSPHATASE"/>
    <property type="match status" value="1"/>
</dbReference>
<proteinExistence type="predicted"/>
<feature type="signal peptide" evidence="1">
    <location>
        <begin position="1"/>
        <end position="19"/>
    </location>
</feature>
<feature type="domain" description="Amidohydrolase-related" evidence="2">
    <location>
        <begin position="74"/>
        <end position="433"/>
    </location>
</feature>